<gene>
    <name evidence="1" type="ORF">MHBO_001671</name>
</gene>
<keyword evidence="2" id="KW-1185">Reference proteome</keyword>
<organism evidence="1 2">
    <name type="scientific">Bonamia ostreae</name>
    <dbReference type="NCBI Taxonomy" id="126728"/>
    <lineage>
        <taxon>Eukaryota</taxon>
        <taxon>Sar</taxon>
        <taxon>Rhizaria</taxon>
        <taxon>Endomyxa</taxon>
        <taxon>Ascetosporea</taxon>
        <taxon>Haplosporida</taxon>
        <taxon>Bonamia</taxon>
    </lineage>
</organism>
<evidence type="ECO:0000313" key="2">
    <source>
        <dbReference type="Proteomes" id="UP001439008"/>
    </source>
</evidence>
<reference evidence="1 2" key="1">
    <citation type="journal article" date="2024" name="BMC Biol.">
        <title>Comparative genomics of Ascetosporea gives new insight into the evolutionary basis for animal parasitism in Rhizaria.</title>
        <authorList>
            <person name="Hiltunen Thoren M."/>
            <person name="Onut-Brannstrom I."/>
            <person name="Alfjorden A."/>
            <person name="Peckova H."/>
            <person name="Swords F."/>
            <person name="Hooper C."/>
            <person name="Holzer A.S."/>
            <person name="Bass D."/>
            <person name="Burki F."/>
        </authorList>
    </citation>
    <scope>NUCLEOTIDE SEQUENCE [LARGE SCALE GENOMIC DNA]</scope>
    <source>
        <strain evidence="1">20-A016</strain>
    </source>
</reference>
<protein>
    <recommendedName>
        <fullName evidence="3">LAGLIDADG homing endonuclease</fullName>
    </recommendedName>
</protein>
<name>A0ABV2AKX4_9EUKA</name>
<evidence type="ECO:0008006" key="3">
    <source>
        <dbReference type="Google" id="ProtNLM"/>
    </source>
</evidence>
<evidence type="ECO:0000313" key="1">
    <source>
        <dbReference type="EMBL" id="MES1919927.1"/>
    </source>
</evidence>
<dbReference type="Proteomes" id="UP001439008">
    <property type="component" value="Unassembled WGS sequence"/>
</dbReference>
<accession>A0ABV2AKX4</accession>
<sequence>MGYFQEKTSHSQVVLTWIYTEAKKRGLVGDNLFNGSFWGLNLLGMTCEMAEVSLTSSLYSFFENFQEKGELKQLEVISGNGVLRHMCENYLQKRDIRYHLTNEENRKILVSEKDLRKLFKRVKKRRFCLL</sequence>
<proteinExistence type="predicted"/>
<comment type="caution">
    <text evidence="1">The sequence shown here is derived from an EMBL/GenBank/DDBJ whole genome shotgun (WGS) entry which is preliminary data.</text>
</comment>
<dbReference type="EMBL" id="JBDODL010000446">
    <property type="protein sequence ID" value="MES1919927.1"/>
    <property type="molecule type" value="Genomic_DNA"/>
</dbReference>